<dbReference type="AlphaFoldDB" id="A0A0A9FWQ0"/>
<organism evidence="1">
    <name type="scientific">Arundo donax</name>
    <name type="common">Giant reed</name>
    <name type="synonym">Donax arundinaceus</name>
    <dbReference type="NCBI Taxonomy" id="35708"/>
    <lineage>
        <taxon>Eukaryota</taxon>
        <taxon>Viridiplantae</taxon>
        <taxon>Streptophyta</taxon>
        <taxon>Embryophyta</taxon>
        <taxon>Tracheophyta</taxon>
        <taxon>Spermatophyta</taxon>
        <taxon>Magnoliopsida</taxon>
        <taxon>Liliopsida</taxon>
        <taxon>Poales</taxon>
        <taxon>Poaceae</taxon>
        <taxon>PACMAD clade</taxon>
        <taxon>Arundinoideae</taxon>
        <taxon>Arundineae</taxon>
        <taxon>Arundo</taxon>
    </lineage>
</organism>
<reference evidence="1" key="1">
    <citation type="submission" date="2014-09" db="EMBL/GenBank/DDBJ databases">
        <authorList>
            <person name="Magalhaes I.L.F."/>
            <person name="Oliveira U."/>
            <person name="Santos F.R."/>
            <person name="Vidigal T.H.D.A."/>
            <person name="Brescovit A.D."/>
            <person name="Santos A.J."/>
        </authorList>
    </citation>
    <scope>NUCLEOTIDE SEQUENCE</scope>
    <source>
        <tissue evidence="1">Shoot tissue taken approximately 20 cm above the soil surface</tissue>
    </source>
</reference>
<protein>
    <submittedName>
        <fullName evidence="1">Uncharacterized protein</fullName>
    </submittedName>
</protein>
<reference evidence="1" key="2">
    <citation type="journal article" date="2015" name="Data Brief">
        <title>Shoot transcriptome of the giant reed, Arundo donax.</title>
        <authorList>
            <person name="Barrero R.A."/>
            <person name="Guerrero F.D."/>
            <person name="Moolhuijzen P."/>
            <person name="Goolsby J.A."/>
            <person name="Tidwell J."/>
            <person name="Bellgard S.E."/>
            <person name="Bellgard M.I."/>
        </authorList>
    </citation>
    <scope>NUCLEOTIDE SEQUENCE</scope>
    <source>
        <tissue evidence="1">Shoot tissue taken approximately 20 cm above the soil surface</tissue>
    </source>
</reference>
<sequence length="20" mass="2293">MPSALLMLGQIEHTRCSIYE</sequence>
<accession>A0A0A9FWQ0</accession>
<proteinExistence type="predicted"/>
<dbReference type="EMBL" id="GBRH01180621">
    <property type="protein sequence ID" value="JAE17275.1"/>
    <property type="molecule type" value="Transcribed_RNA"/>
</dbReference>
<name>A0A0A9FWQ0_ARUDO</name>
<evidence type="ECO:0000313" key="1">
    <source>
        <dbReference type="EMBL" id="JAE17275.1"/>
    </source>
</evidence>